<organism evidence="1 2">
    <name type="scientific">Parageobacillus thermoglucosidasius</name>
    <name type="common">Geobacillus thermoglucosidasius</name>
    <dbReference type="NCBI Taxonomy" id="1426"/>
    <lineage>
        <taxon>Bacteria</taxon>
        <taxon>Bacillati</taxon>
        <taxon>Bacillota</taxon>
        <taxon>Bacilli</taxon>
        <taxon>Bacillales</taxon>
        <taxon>Anoxybacillaceae</taxon>
        <taxon>Parageobacillus</taxon>
    </lineage>
</organism>
<protein>
    <submittedName>
        <fullName evidence="1">Uncharacterized protein</fullName>
    </submittedName>
</protein>
<evidence type="ECO:0000313" key="2">
    <source>
        <dbReference type="Proteomes" id="UP000093052"/>
    </source>
</evidence>
<evidence type="ECO:0000313" key="1">
    <source>
        <dbReference type="EMBL" id="ANZ30384.1"/>
    </source>
</evidence>
<sequence length="64" mass="7455">MEIADFRQITYASLKETKSFQFVGLYSNIGFKLGDWDAEKQENVMEDNRKFQNKKLCQAMAKGN</sequence>
<proteinExistence type="predicted"/>
<gene>
    <name evidence="1" type="ORF">BCV53_09890</name>
</gene>
<name>A0AAN0YPV4_PARTM</name>
<dbReference type="Proteomes" id="UP000093052">
    <property type="component" value="Chromosome"/>
</dbReference>
<reference evidence="2" key="1">
    <citation type="journal article" date="2016" name="Genome Announc.">
        <title>Complete Genome Sequence of Geobacillus thermoglucosidasius NCIMB 11955, the Progenitor of a Bioethanol Production Strain.</title>
        <authorList>
            <person name="Sheng L."/>
            <person name="Zhang Y."/>
            <person name="Minton N.P."/>
        </authorList>
    </citation>
    <scope>NUCLEOTIDE SEQUENCE [LARGE SCALE GENOMIC DNA]</scope>
    <source>
        <strain evidence="2">NCIMB 11955</strain>
    </source>
</reference>
<dbReference type="KEGG" id="ptl:AOT13_09880"/>
<dbReference type="EMBL" id="CP016622">
    <property type="protein sequence ID" value="ANZ30384.1"/>
    <property type="molecule type" value="Genomic_DNA"/>
</dbReference>
<dbReference type="AlphaFoldDB" id="A0AAN0YPV4"/>
<keyword evidence="2" id="KW-1185">Reference proteome</keyword>
<accession>A0AAN0YPV4</accession>